<evidence type="ECO:0008006" key="3">
    <source>
        <dbReference type="Google" id="ProtNLM"/>
    </source>
</evidence>
<evidence type="ECO:0000313" key="1">
    <source>
        <dbReference type="EMBL" id="QEC76567.1"/>
    </source>
</evidence>
<organism evidence="1 2">
    <name type="scientific">Mucilaginibacter ginsenosidivorax</name>
    <dbReference type="NCBI Taxonomy" id="862126"/>
    <lineage>
        <taxon>Bacteria</taxon>
        <taxon>Pseudomonadati</taxon>
        <taxon>Bacteroidota</taxon>
        <taxon>Sphingobacteriia</taxon>
        <taxon>Sphingobacteriales</taxon>
        <taxon>Sphingobacteriaceae</taxon>
        <taxon>Mucilaginibacter</taxon>
    </lineage>
</organism>
<dbReference type="AlphaFoldDB" id="A0A5B8VY86"/>
<dbReference type="Proteomes" id="UP000321362">
    <property type="component" value="Chromosome"/>
</dbReference>
<dbReference type="RefSeq" id="WP_147053738.1">
    <property type="nucleotide sequence ID" value="NZ_CP042437.1"/>
</dbReference>
<sequence>MNNIKHLTKIPVFLLFISILQSCGGPSGPGIYKNEKISSGDQSRFHDLNDKLFAALKTDDEPQLEYIMSQDFIAVTNRKRVVELVSNRFKEDDYKILDEYYVVNRYIHGDTIKSALTGGKYTVYCPGGVKEMYIAFFVPKHIANQYMITALYCKYDYGWKLSQLETSAYAKNGKSMTALLADAKAAYTKGFLVNALNDGASAINCSRPSSLWKYNSEAEAGEFYSNVLNQVSAKYKVPLPIKGAPTHLEIIRIFTQEDKEGTFPMIYYLTNIKLSDTTAIKKENEVIRKVIDKTIPGIDKDNKYVLYSAFNEWPTGVKTVEHFDMKQKM</sequence>
<keyword evidence="2" id="KW-1185">Reference proteome</keyword>
<accession>A0A5B8VY86</accession>
<protein>
    <recommendedName>
        <fullName evidence="3">Lipoprotein</fullName>
    </recommendedName>
</protein>
<gene>
    <name evidence="1" type="ORF">FSB76_11640</name>
</gene>
<dbReference type="EMBL" id="CP042437">
    <property type="protein sequence ID" value="QEC76567.1"/>
    <property type="molecule type" value="Genomic_DNA"/>
</dbReference>
<name>A0A5B8VY86_9SPHI</name>
<reference evidence="1 2" key="1">
    <citation type="journal article" date="2013" name="J. Microbiol.">
        <title>Mucilaginibacter ginsenosidivorax sp. nov., with ginsenoside converting activity isolated from sediment.</title>
        <authorList>
            <person name="Kim J.K."/>
            <person name="Choi T.E."/>
            <person name="Liu Q.M."/>
            <person name="Park H.Y."/>
            <person name="Yi T.H."/>
            <person name="Yoon M.H."/>
            <person name="Kim S.C."/>
            <person name="Im W.T."/>
        </authorList>
    </citation>
    <scope>NUCLEOTIDE SEQUENCE [LARGE SCALE GENOMIC DNA]</scope>
    <source>
        <strain evidence="1 2">KHI28</strain>
    </source>
</reference>
<dbReference type="PROSITE" id="PS51257">
    <property type="entry name" value="PROKAR_LIPOPROTEIN"/>
    <property type="match status" value="1"/>
</dbReference>
<proteinExistence type="predicted"/>
<dbReference type="OrthoDB" id="1113095at2"/>
<evidence type="ECO:0000313" key="2">
    <source>
        <dbReference type="Proteomes" id="UP000321362"/>
    </source>
</evidence>
<dbReference type="KEGG" id="mgk:FSB76_11640"/>